<dbReference type="Proteomes" id="UP000785679">
    <property type="component" value="Unassembled WGS sequence"/>
</dbReference>
<comment type="caution">
    <text evidence="1">The sequence shown here is derived from an EMBL/GenBank/DDBJ whole genome shotgun (WGS) entry which is preliminary data.</text>
</comment>
<dbReference type="EMBL" id="RRYP01029739">
    <property type="protein sequence ID" value="TNV71681.1"/>
    <property type="molecule type" value="Genomic_DNA"/>
</dbReference>
<evidence type="ECO:0000313" key="1">
    <source>
        <dbReference type="EMBL" id="TNV71681.1"/>
    </source>
</evidence>
<reference evidence="1" key="1">
    <citation type="submission" date="2019-06" db="EMBL/GenBank/DDBJ databases">
        <authorList>
            <person name="Zheng W."/>
        </authorList>
    </citation>
    <scope>NUCLEOTIDE SEQUENCE</scope>
    <source>
        <strain evidence="1">QDHG01</strain>
    </source>
</reference>
<keyword evidence="2" id="KW-1185">Reference proteome</keyword>
<organism evidence="1 2">
    <name type="scientific">Halteria grandinella</name>
    <dbReference type="NCBI Taxonomy" id="5974"/>
    <lineage>
        <taxon>Eukaryota</taxon>
        <taxon>Sar</taxon>
        <taxon>Alveolata</taxon>
        <taxon>Ciliophora</taxon>
        <taxon>Intramacronucleata</taxon>
        <taxon>Spirotrichea</taxon>
        <taxon>Stichotrichia</taxon>
        <taxon>Sporadotrichida</taxon>
        <taxon>Halteriidae</taxon>
        <taxon>Halteria</taxon>
    </lineage>
</organism>
<sequence>MQQNLHLLREIYQSLSMRLQEKKTQNAGLISLFWIGRILIIQVSQKTAPVIKLLISRNAGKNSSLFTWDS</sequence>
<proteinExistence type="predicted"/>
<gene>
    <name evidence="1" type="ORF">FGO68_gene11068</name>
</gene>
<protein>
    <submittedName>
        <fullName evidence="1">Uncharacterized protein</fullName>
    </submittedName>
</protein>
<accession>A0A8J8NBI4</accession>
<name>A0A8J8NBI4_HALGN</name>
<evidence type="ECO:0000313" key="2">
    <source>
        <dbReference type="Proteomes" id="UP000785679"/>
    </source>
</evidence>
<dbReference type="AlphaFoldDB" id="A0A8J8NBI4"/>